<feature type="domain" description="Integrase catalytic" evidence="2">
    <location>
        <begin position="158"/>
        <end position="318"/>
    </location>
</feature>
<comment type="caution">
    <text evidence="3">The sequence shown here is derived from an EMBL/GenBank/DDBJ whole genome shotgun (WGS) entry which is preliminary data.</text>
</comment>
<dbReference type="InterPro" id="IPR025246">
    <property type="entry name" value="IS30-like_HTH"/>
</dbReference>
<dbReference type="InterPro" id="IPR053392">
    <property type="entry name" value="Transposase_IS30-like"/>
</dbReference>
<evidence type="ECO:0000256" key="1">
    <source>
        <dbReference type="ARBA" id="ARBA00023172"/>
    </source>
</evidence>
<dbReference type="GO" id="GO:0015074">
    <property type="term" value="P:DNA integration"/>
    <property type="evidence" value="ECO:0007669"/>
    <property type="project" value="InterPro"/>
</dbReference>
<dbReference type="GO" id="GO:0032196">
    <property type="term" value="P:transposition"/>
    <property type="evidence" value="ECO:0007669"/>
    <property type="project" value="TreeGrafter"/>
</dbReference>
<organism evidence="3 4">
    <name type="scientific">Candidatus Woesebacteria bacterium RIFOXYA1_FULL_48_16</name>
    <dbReference type="NCBI Taxonomy" id="1802535"/>
    <lineage>
        <taxon>Bacteria</taxon>
        <taxon>Candidatus Woeseibacteriota</taxon>
    </lineage>
</organism>
<dbReference type="PANTHER" id="PTHR10948">
    <property type="entry name" value="TRANSPOSASE"/>
    <property type="match status" value="1"/>
</dbReference>
<dbReference type="InterPro" id="IPR051917">
    <property type="entry name" value="Transposase-Integrase"/>
</dbReference>
<evidence type="ECO:0000313" key="4">
    <source>
        <dbReference type="Proteomes" id="UP000178430"/>
    </source>
</evidence>
<evidence type="ECO:0000313" key="3">
    <source>
        <dbReference type="EMBL" id="OGM78952.1"/>
    </source>
</evidence>
<dbReference type="GO" id="GO:0003676">
    <property type="term" value="F:nucleic acid binding"/>
    <property type="evidence" value="ECO:0007669"/>
    <property type="project" value="InterPro"/>
</dbReference>
<dbReference type="InterPro" id="IPR001584">
    <property type="entry name" value="Integrase_cat-core"/>
</dbReference>
<dbReference type="SUPFAM" id="SSF53098">
    <property type="entry name" value="Ribonuclease H-like"/>
    <property type="match status" value="1"/>
</dbReference>
<sequence length="354" mass="40849">MGYTHIEASERRRIERALKVGKSFRKIAKALDRGISNIAAEVKRGGGRKKYRADRAQAKSVRRRKNSKIQCMKVAMNPALKEYVLKKMRDEWSPELIAGRIKTHESDIENASTKAIYKFVHSVHGRNVERYLYSRAHRSRPGPKRGSRKVKLDGRIMIDKRPKHVENRKEFGHFEGDFIESGRDGKGSLLHLVERKTRYPFLRKTMNKKTKAVNSLVEKTISEHEPESVTLDNDISFAKHKDMSALVDAPVYFCNPYHSWEKGTVENRNRCVRIDIPKKTDLSTVSHARIKSIEKGMRNRPLKVLGFKTPQEAWDIEMNLRKEKKRKKVIAEKNQRATVSTLATVIFNKNGCST</sequence>
<dbReference type="GO" id="GO:0005829">
    <property type="term" value="C:cytosol"/>
    <property type="evidence" value="ECO:0007669"/>
    <property type="project" value="TreeGrafter"/>
</dbReference>
<dbReference type="GO" id="GO:0006310">
    <property type="term" value="P:DNA recombination"/>
    <property type="evidence" value="ECO:0007669"/>
    <property type="project" value="UniProtKB-KW"/>
</dbReference>
<dbReference type="EMBL" id="MGHV01000016">
    <property type="protein sequence ID" value="OGM78952.1"/>
    <property type="molecule type" value="Genomic_DNA"/>
</dbReference>
<gene>
    <name evidence="3" type="ORF">A2197_01270</name>
</gene>
<evidence type="ECO:0000259" key="2">
    <source>
        <dbReference type="PROSITE" id="PS50994"/>
    </source>
</evidence>
<protein>
    <recommendedName>
        <fullName evidence="2">Integrase catalytic domain-containing protein</fullName>
    </recommendedName>
</protein>
<dbReference type="NCBIfam" id="NF033563">
    <property type="entry name" value="transpos_IS30"/>
    <property type="match status" value="1"/>
</dbReference>
<reference evidence="3 4" key="1">
    <citation type="journal article" date="2016" name="Nat. Commun.">
        <title>Thousands of microbial genomes shed light on interconnected biogeochemical processes in an aquifer system.</title>
        <authorList>
            <person name="Anantharaman K."/>
            <person name="Brown C.T."/>
            <person name="Hug L.A."/>
            <person name="Sharon I."/>
            <person name="Castelle C.J."/>
            <person name="Probst A.J."/>
            <person name="Thomas B.C."/>
            <person name="Singh A."/>
            <person name="Wilkins M.J."/>
            <person name="Karaoz U."/>
            <person name="Brodie E.L."/>
            <person name="Williams K.H."/>
            <person name="Hubbard S.S."/>
            <person name="Banfield J.F."/>
        </authorList>
    </citation>
    <scope>NUCLEOTIDE SEQUENCE [LARGE SCALE GENOMIC DNA]</scope>
</reference>
<accession>A0A1F8CRN9</accession>
<name>A0A1F8CRN9_9BACT</name>
<dbReference type="GO" id="GO:0004803">
    <property type="term" value="F:transposase activity"/>
    <property type="evidence" value="ECO:0007669"/>
    <property type="project" value="TreeGrafter"/>
</dbReference>
<dbReference type="PANTHER" id="PTHR10948:SF23">
    <property type="entry name" value="TRANSPOSASE INSI FOR INSERTION SEQUENCE ELEMENT IS30A-RELATED"/>
    <property type="match status" value="1"/>
</dbReference>
<proteinExistence type="predicted"/>
<dbReference type="Proteomes" id="UP000178430">
    <property type="component" value="Unassembled WGS sequence"/>
</dbReference>
<dbReference type="Gene3D" id="3.30.420.10">
    <property type="entry name" value="Ribonuclease H-like superfamily/Ribonuclease H"/>
    <property type="match status" value="1"/>
</dbReference>
<dbReference type="InterPro" id="IPR012337">
    <property type="entry name" value="RNaseH-like_sf"/>
</dbReference>
<dbReference type="Pfam" id="PF13936">
    <property type="entry name" value="HTH_38"/>
    <property type="match status" value="1"/>
</dbReference>
<dbReference type="InterPro" id="IPR036397">
    <property type="entry name" value="RNaseH_sf"/>
</dbReference>
<dbReference type="AlphaFoldDB" id="A0A1F8CRN9"/>
<keyword evidence="1" id="KW-0233">DNA recombination</keyword>
<dbReference type="PROSITE" id="PS50994">
    <property type="entry name" value="INTEGRASE"/>
    <property type="match status" value="1"/>
</dbReference>